<sequence length="831" mass="95642">MGSLLRSEEMCLAQLFLQSGSAYDCISELGELGLVEFRDLNPSVNSFQRKFVNEIKRCEEMERILGYLLREIKKADIPLPEGDVNPVAPLPKHVMAIMDQLQRLEVELSEVTRNKEKLQKNLLELTEYTHMLRITRSFVQRGGEHEPLQVQYEEFPFLEKDTVMDYNSMQRLGAKLGFISGLIERMKIEAFERMLWRVCKGYTILSYAEIDEYLENPDTGEPTKSVVFLISYWGDQIGQKVKKICDCYHCHLYPYPNSNEERNDVVEGLKTRIQDLHTVLHRTEDYLRQVLNKASESVYTWVIQVKKMKAIYYILNLCSFDVTNKCLIAEVWCPVSDLPAVRRALEDGSRKSGATVPSFVNRIPNSDTPPTLIRTNKFTSGFQNIVDAYGVGNYREINPAPYTIITFPFLFAVMFGDLGHGVIMALFAFWMVLYENNRKLKRTRNEIWNTFFEGRYIILMMGLFSIYTGLIYNDCFSKSLNIFGSGWNHFHGMQFSKKEKDIKANRFLTLDPNITGVFNGPYPFGIDPIWNLASNRLTFLNSYKMKMSVILGIIHMSFGVILSVFNHLHFRKKYNLYLVFLPELLFLLCLFGYLVFMILYKWLAFSASDSRLAPSILIHFINMFLMQGDGVRPLYAGQAGLQVFLVVIAVLSVPVLLLGKPLYLYWLHNGGHRLGMYRGYERVRRSSEEELSLLRAHDMEEGSSHNEFLHQSIHTIEYCLGCISNTASYLRLWALSLAHAQLSEVLWAMVMRVGLRMKTSLGIMFLVPVFGLFAVLTVSILLVMEGLSAFLHALRLHWVEFQNKFYSGAGIKFSPFSFSHLPSGFEHDGLL</sequence>
<feature type="transmembrane region" description="Helical" evidence="9">
    <location>
        <begin position="762"/>
        <end position="784"/>
    </location>
</feature>
<keyword evidence="8 9" id="KW-0472">Membrane</keyword>
<evidence type="ECO:0000256" key="5">
    <source>
        <dbReference type="ARBA" id="ARBA00022781"/>
    </source>
</evidence>
<feature type="transmembrane region" description="Helical" evidence="9">
    <location>
        <begin position="547"/>
        <end position="565"/>
    </location>
</feature>
<dbReference type="PANTHER" id="PTHR11629">
    <property type="entry name" value="VACUOLAR PROTON ATPASES"/>
    <property type="match status" value="1"/>
</dbReference>
<dbReference type="GeneTree" id="ENSGT00950000182881"/>
<keyword evidence="5 9" id="KW-0375">Hydrogen ion transport</keyword>
<reference evidence="11" key="3">
    <citation type="submission" date="2025-09" db="UniProtKB">
        <authorList>
            <consortium name="Ensembl"/>
        </authorList>
    </citation>
    <scope>IDENTIFICATION</scope>
</reference>
<dbReference type="InterPro" id="IPR026028">
    <property type="entry name" value="V-type_ATPase_116kDa_su_euka"/>
</dbReference>
<feature type="coiled-coil region" evidence="10">
    <location>
        <begin position="94"/>
        <end position="128"/>
    </location>
</feature>
<feature type="transmembrane region" description="Helical" evidence="9">
    <location>
        <begin position="577"/>
        <end position="600"/>
    </location>
</feature>
<comment type="subcellular location">
    <subcellularLocation>
        <location evidence="1">Membrane</location>
        <topology evidence="1">Multi-pass membrane protein</topology>
    </subcellularLocation>
</comment>
<dbReference type="PIRSF" id="PIRSF001293">
    <property type="entry name" value="ATP6V0A1"/>
    <property type="match status" value="1"/>
</dbReference>
<keyword evidence="7 9" id="KW-0406">Ion transport</keyword>
<evidence type="ECO:0000313" key="12">
    <source>
        <dbReference type="Proteomes" id="UP000472263"/>
    </source>
</evidence>
<comment type="similarity">
    <text evidence="2 9">Belongs to the V-ATPase 116 kDa subunit family.</text>
</comment>
<evidence type="ECO:0000256" key="4">
    <source>
        <dbReference type="ARBA" id="ARBA00022692"/>
    </source>
</evidence>
<proteinExistence type="inferred from homology"/>
<reference evidence="11" key="2">
    <citation type="submission" date="2025-08" db="UniProtKB">
        <authorList>
            <consortium name="Ensembl"/>
        </authorList>
    </citation>
    <scope>IDENTIFICATION</scope>
</reference>
<keyword evidence="6 9" id="KW-1133">Transmembrane helix</keyword>
<dbReference type="GO" id="GO:0005886">
    <property type="term" value="C:plasma membrane"/>
    <property type="evidence" value="ECO:0007669"/>
    <property type="project" value="TreeGrafter"/>
</dbReference>
<feature type="transmembrane region" description="Helical" evidence="9">
    <location>
        <begin position="409"/>
        <end position="433"/>
    </location>
</feature>
<feature type="transmembrane region" description="Helical" evidence="9">
    <location>
        <begin position="643"/>
        <end position="666"/>
    </location>
</feature>
<evidence type="ECO:0000256" key="10">
    <source>
        <dbReference type="SAM" id="Coils"/>
    </source>
</evidence>
<keyword evidence="4 9" id="KW-0812">Transmembrane</keyword>
<feature type="transmembrane region" description="Helical" evidence="9">
    <location>
        <begin position="454"/>
        <end position="472"/>
    </location>
</feature>
<evidence type="ECO:0000313" key="11">
    <source>
        <dbReference type="Ensembl" id="ENSMMDP00005046983.1"/>
    </source>
</evidence>
<keyword evidence="10" id="KW-0175">Coiled coil</keyword>
<dbReference type="GO" id="GO:0051117">
    <property type="term" value="F:ATPase binding"/>
    <property type="evidence" value="ECO:0007669"/>
    <property type="project" value="TreeGrafter"/>
</dbReference>
<dbReference type="GO" id="GO:0000220">
    <property type="term" value="C:vacuolar proton-transporting V-type ATPase, V0 domain"/>
    <property type="evidence" value="ECO:0007669"/>
    <property type="project" value="InterPro"/>
</dbReference>
<comment type="function">
    <text evidence="9">Essential component of the vacuolar proton pump (V-ATPase), a multimeric enzyme that catalyzes the translocation of protons across the membranes. Required for assembly and activity of the V-ATPase.</text>
</comment>
<dbReference type="Ensembl" id="ENSMMDT00005047918.1">
    <property type="protein sequence ID" value="ENSMMDP00005046983.1"/>
    <property type="gene ID" value="ENSMMDG00005021153.1"/>
</dbReference>
<evidence type="ECO:0000256" key="7">
    <source>
        <dbReference type="ARBA" id="ARBA00023065"/>
    </source>
</evidence>
<evidence type="ECO:0000256" key="1">
    <source>
        <dbReference type="ARBA" id="ARBA00004141"/>
    </source>
</evidence>
<dbReference type="InterPro" id="IPR002490">
    <property type="entry name" value="V-ATPase_116kDa_su"/>
</dbReference>
<dbReference type="GO" id="GO:0007035">
    <property type="term" value="P:vacuolar acidification"/>
    <property type="evidence" value="ECO:0007669"/>
    <property type="project" value="TreeGrafter"/>
</dbReference>
<dbReference type="PANTHER" id="PTHR11629:SF22">
    <property type="entry name" value="V-TYPE PROTON ATPASE 116 KDA SUBUNIT A 2"/>
    <property type="match status" value="1"/>
</dbReference>
<gene>
    <name evidence="11" type="primary">ATP6V0A2</name>
    <name evidence="11" type="synonym">atp6v0a2b</name>
</gene>
<dbReference type="Proteomes" id="UP000472263">
    <property type="component" value="Chromosome 9"/>
</dbReference>
<accession>A0A668A733</accession>
<evidence type="ECO:0000256" key="3">
    <source>
        <dbReference type="ARBA" id="ARBA00022448"/>
    </source>
</evidence>
<keyword evidence="3 9" id="KW-0813">Transport</keyword>
<dbReference type="GO" id="GO:0046961">
    <property type="term" value="F:proton-transporting ATPase activity, rotational mechanism"/>
    <property type="evidence" value="ECO:0007669"/>
    <property type="project" value="InterPro"/>
</dbReference>
<reference evidence="11" key="1">
    <citation type="submission" date="2019-06" db="EMBL/GenBank/DDBJ databases">
        <authorList>
            <consortium name="Wellcome Sanger Institute Data Sharing"/>
        </authorList>
    </citation>
    <scope>NUCLEOTIDE SEQUENCE [LARGE SCALE GENOMIC DNA]</scope>
</reference>
<dbReference type="Pfam" id="PF01496">
    <property type="entry name" value="V_ATPase_I"/>
    <property type="match status" value="1"/>
</dbReference>
<evidence type="ECO:0000256" key="2">
    <source>
        <dbReference type="ARBA" id="ARBA00009904"/>
    </source>
</evidence>
<organism evidence="11 12">
    <name type="scientific">Myripristis murdjan</name>
    <name type="common">pinecone soldierfish</name>
    <dbReference type="NCBI Taxonomy" id="586833"/>
    <lineage>
        <taxon>Eukaryota</taxon>
        <taxon>Metazoa</taxon>
        <taxon>Chordata</taxon>
        <taxon>Craniata</taxon>
        <taxon>Vertebrata</taxon>
        <taxon>Euteleostomi</taxon>
        <taxon>Actinopterygii</taxon>
        <taxon>Neopterygii</taxon>
        <taxon>Teleostei</taxon>
        <taxon>Neoteleostei</taxon>
        <taxon>Acanthomorphata</taxon>
        <taxon>Holocentriformes</taxon>
        <taxon>Holocentridae</taxon>
        <taxon>Myripristis</taxon>
    </lineage>
</organism>
<evidence type="ECO:0000256" key="8">
    <source>
        <dbReference type="ARBA" id="ARBA00023136"/>
    </source>
</evidence>
<keyword evidence="12" id="KW-1185">Reference proteome</keyword>
<evidence type="ECO:0000256" key="6">
    <source>
        <dbReference type="ARBA" id="ARBA00022989"/>
    </source>
</evidence>
<evidence type="ECO:0000256" key="9">
    <source>
        <dbReference type="RuleBase" id="RU361189"/>
    </source>
</evidence>
<dbReference type="AlphaFoldDB" id="A0A668A733"/>
<name>A0A668A733_9TELE</name>
<protein>
    <recommendedName>
        <fullName evidence="9">V-type proton ATPase subunit a</fullName>
    </recommendedName>
</protein>